<gene>
    <name evidence="3" type="ORF">PG999_002877</name>
</gene>
<dbReference type="Proteomes" id="UP001392437">
    <property type="component" value="Unassembled WGS sequence"/>
</dbReference>
<dbReference type="EMBL" id="JAQQWP010000002">
    <property type="protein sequence ID" value="KAK8130497.1"/>
    <property type="molecule type" value="Genomic_DNA"/>
</dbReference>
<proteinExistence type="predicted"/>
<name>A0AAW0R9F1_9PEZI</name>
<dbReference type="PROSITE" id="PS50088">
    <property type="entry name" value="ANK_REPEAT"/>
    <property type="match status" value="1"/>
</dbReference>
<comment type="caution">
    <text evidence="3">The sequence shown here is derived from an EMBL/GenBank/DDBJ whole genome shotgun (WGS) entry which is preliminary data.</text>
</comment>
<evidence type="ECO:0000256" key="2">
    <source>
        <dbReference type="SAM" id="MobiDB-lite"/>
    </source>
</evidence>
<sequence>MAEALGIASGAAGLTSLVIQVASGTSRLRKAYKLTKMVPVEVDIISRDLDFICEVARRLNCTTGQTNQADLIVVYCRSSIQAVVEALNELSQKASRMAARNSLNTSVQRLKWMPSCQEDLEPLRKLVQDAKQNLMLLGQLGMIQPPVSPPLLPPALHTQDSNNDGPSSGIQNKSTHTYSLVSRGRGRKSCLKRRCACRCHIEGSVGGRFWAFKYTPLSMILGECDVPKCDGRQHIYSLRVALSQLGFPLTVTAAIHIQSDAAGRSFGVSLRPQYVVRYTSPGFETLHKLGHGYITIDEASSKFTEMCRKDPSFIHQVNPAEQGYIEVLVGIARYRNIPYDAFVSLLRLFIDDLGMRQGLDSVNCMQCLWVFREAYLGVFDALVSLGFDPLSLENPHRYRRQWNWTFLVFKGWYQSDLFFVKLIEKLILLDPEFGNTSSIQYDIILYPGKALNTLSHGPEELDVTPNFLGQTPLHLAIALGNTELTRALNPLDYTALLGNTSCAKILLLAWAGIDRSSQEIMLTVGNPTFLTFALFPYKRNFVFEVLQYIQETFRDDKDRFISSASANRVLGDMAYHGNRYNDNTQALLPFTCDDISRMIDMVDDVNSEFSSENGSVRFRLLELYWPLEHAQHIIRRGYRGPDSKVVATAASVDRMDHVEDFELDDLRSTWLGHISKFYEGYLAMYGLPCSKDVLSAYAYYPNDRFMLPIPKGLHHPPERPIIKLLTYVIELEREVIIQQPVNKHQDLAEWYGRRMSWVLDLADMLEIPMPCLQKAVRRACRDQVDSDPVAVPLMMSHFIDTTNKRLAERLA</sequence>
<dbReference type="SUPFAM" id="SSF48403">
    <property type="entry name" value="Ankyrin repeat"/>
    <property type="match status" value="1"/>
</dbReference>
<dbReference type="AlphaFoldDB" id="A0AAW0R9F1"/>
<dbReference type="InterPro" id="IPR002110">
    <property type="entry name" value="Ankyrin_rpt"/>
</dbReference>
<reference evidence="3 4" key="1">
    <citation type="submission" date="2023-01" db="EMBL/GenBank/DDBJ databases">
        <title>Analysis of 21 Apiospora genomes using comparative genomics revels a genus with tremendous synthesis potential of carbohydrate active enzymes and secondary metabolites.</title>
        <authorList>
            <person name="Sorensen T."/>
        </authorList>
    </citation>
    <scope>NUCLEOTIDE SEQUENCE [LARGE SCALE GENOMIC DNA]</scope>
    <source>
        <strain evidence="3 4">CBS 117206</strain>
    </source>
</reference>
<evidence type="ECO:0000313" key="3">
    <source>
        <dbReference type="EMBL" id="KAK8130497.1"/>
    </source>
</evidence>
<feature type="repeat" description="ANK" evidence="1">
    <location>
        <begin position="468"/>
        <end position="488"/>
    </location>
</feature>
<feature type="region of interest" description="Disordered" evidence="2">
    <location>
        <begin position="149"/>
        <end position="180"/>
    </location>
</feature>
<keyword evidence="4" id="KW-1185">Reference proteome</keyword>
<evidence type="ECO:0008006" key="5">
    <source>
        <dbReference type="Google" id="ProtNLM"/>
    </source>
</evidence>
<feature type="compositionally biased region" description="Polar residues" evidence="2">
    <location>
        <begin position="158"/>
        <end position="180"/>
    </location>
</feature>
<evidence type="ECO:0000313" key="4">
    <source>
        <dbReference type="Proteomes" id="UP001392437"/>
    </source>
</evidence>
<dbReference type="InterPro" id="IPR036770">
    <property type="entry name" value="Ankyrin_rpt-contain_sf"/>
</dbReference>
<accession>A0AAW0R9F1</accession>
<protein>
    <recommendedName>
        <fullName evidence="5">Ankyrin repeat-containing protein</fullName>
    </recommendedName>
</protein>
<keyword evidence="1" id="KW-0040">ANK repeat</keyword>
<dbReference type="PROSITE" id="PS50297">
    <property type="entry name" value="ANK_REP_REGION"/>
    <property type="match status" value="1"/>
</dbReference>
<evidence type="ECO:0000256" key="1">
    <source>
        <dbReference type="PROSITE-ProRule" id="PRU00023"/>
    </source>
</evidence>
<organism evidence="3 4">
    <name type="scientific">Apiospora kogelbergensis</name>
    <dbReference type="NCBI Taxonomy" id="1337665"/>
    <lineage>
        <taxon>Eukaryota</taxon>
        <taxon>Fungi</taxon>
        <taxon>Dikarya</taxon>
        <taxon>Ascomycota</taxon>
        <taxon>Pezizomycotina</taxon>
        <taxon>Sordariomycetes</taxon>
        <taxon>Xylariomycetidae</taxon>
        <taxon>Amphisphaeriales</taxon>
        <taxon>Apiosporaceae</taxon>
        <taxon>Apiospora</taxon>
    </lineage>
</organism>